<dbReference type="RefSeq" id="WP_013554184.1">
    <property type="nucleotide sequence ID" value="NC_014935.1"/>
</dbReference>
<dbReference type="GO" id="GO:0016740">
    <property type="term" value="F:transferase activity"/>
    <property type="evidence" value="ECO:0007669"/>
    <property type="project" value="TreeGrafter"/>
</dbReference>
<dbReference type="InterPro" id="IPR041712">
    <property type="entry name" value="DHPS-like_MBL-fold"/>
</dbReference>
<reference evidence="3" key="2">
    <citation type="submission" date="2011-01" db="EMBL/GenBank/DDBJ databases">
        <title>The complete genome of Nitratifractor salsuginis DSM 16511.</title>
        <authorList>
            <consortium name="US DOE Joint Genome Institute (JGI-PGF)"/>
            <person name="Lucas S."/>
            <person name="Copeland A."/>
            <person name="Lapidus A."/>
            <person name="Bruce D."/>
            <person name="Goodwin L."/>
            <person name="Pitluck S."/>
            <person name="Kyrpides N."/>
            <person name="Mavromatis K."/>
            <person name="Ivanova N."/>
            <person name="Mikhailova N."/>
            <person name="Zeytun A."/>
            <person name="Detter J.C."/>
            <person name="Tapia R."/>
            <person name="Han C."/>
            <person name="Land M."/>
            <person name="Hauser L."/>
            <person name="Markowitz V."/>
            <person name="Cheng J.-F."/>
            <person name="Hugenholtz P."/>
            <person name="Woyke T."/>
            <person name="Wu D."/>
            <person name="Tindall B."/>
            <person name="Schuetze A."/>
            <person name="Brambilla E."/>
            <person name="Klenk H.-P."/>
            <person name="Eisen J.A."/>
        </authorList>
    </citation>
    <scope>NUCLEOTIDE SEQUENCE [LARGE SCALE GENOMIC DNA]</scope>
    <source>
        <strain evidence="3">DSM 16511 / JCM 12458 / E9I37-1</strain>
    </source>
</reference>
<keyword evidence="2" id="KW-0378">Hydrolase</keyword>
<name>E6WYI1_NITSE</name>
<sequence>MKLTILFDNVPFREDMQPLWGFACWVEDEGKAPWLFDTGSNGRVLLANAQKAGADLSRAAALVISHPHWDHVGGIDSVLEINSGLHLYLPESLSKHWIEDLEKMSGGVTVVGEEPQPLFDGVVSTGIMSEVGEQAAIIHSDKGPVVLTGCAHPGIVEIVARATELCKEPLALLMGGFHLFRSDEEEIAEVIEGLIALGVRQVCPTHCTGERATAMFREAFGEDCLRGGVGAVVEL</sequence>
<dbReference type="CDD" id="cd07713">
    <property type="entry name" value="DHPS-like_MBL-fold"/>
    <property type="match status" value="1"/>
</dbReference>
<dbReference type="PANTHER" id="PTHR13754">
    <property type="entry name" value="METALLO-BETA-LACTAMASE SUPERFAMILY PROTEIN"/>
    <property type="match status" value="1"/>
</dbReference>
<reference evidence="2 3" key="1">
    <citation type="journal article" date="2011" name="Stand. Genomic Sci.">
        <title>Complete genome sequence of Nitratifractor salsuginis type strain (E9I37-1).</title>
        <authorList>
            <person name="Anderson I."/>
            <person name="Sikorski J."/>
            <person name="Zeytun A."/>
            <person name="Nolan M."/>
            <person name="Lapidus A."/>
            <person name="Lucas S."/>
            <person name="Hammon N."/>
            <person name="Deshpande S."/>
            <person name="Cheng J.F."/>
            <person name="Tapia R."/>
            <person name="Han C."/>
            <person name="Goodwin L."/>
            <person name="Pitluck S."/>
            <person name="Liolios K."/>
            <person name="Pagani I."/>
            <person name="Ivanova N."/>
            <person name="Huntemann M."/>
            <person name="Mavromatis K."/>
            <person name="Ovchinikova G."/>
            <person name="Pati A."/>
            <person name="Chen A."/>
            <person name="Palaniappan K."/>
            <person name="Land M."/>
            <person name="Hauser L."/>
            <person name="Brambilla E.M."/>
            <person name="Ngatchou-Djao O.D."/>
            <person name="Rohde M."/>
            <person name="Tindall B.J."/>
            <person name="Goker M."/>
            <person name="Detter J.C."/>
            <person name="Woyke T."/>
            <person name="Bristow J."/>
            <person name="Eisen J.A."/>
            <person name="Markowitz V."/>
            <person name="Hugenholtz P."/>
            <person name="Klenk H.P."/>
            <person name="Kyrpides N.C."/>
        </authorList>
    </citation>
    <scope>NUCLEOTIDE SEQUENCE [LARGE SCALE GENOMIC DNA]</scope>
    <source>
        <strain evidence="3">DSM 16511 / JCM 12458 / E9I37-1</strain>
    </source>
</reference>
<dbReference type="InterPro" id="IPR036866">
    <property type="entry name" value="RibonucZ/Hydroxyglut_hydro"/>
</dbReference>
<dbReference type="STRING" id="749222.Nitsa_1240"/>
<dbReference type="SMART" id="SM00849">
    <property type="entry name" value="Lactamase_B"/>
    <property type="match status" value="1"/>
</dbReference>
<dbReference type="eggNOG" id="COG1237">
    <property type="taxonomic scope" value="Bacteria"/>
</dbReference>
<accession>E6WYI1</accession>
<dbReference type="Proteomes" id="UP000008633">
    <property type="component" value="Chromosome"/>
</dbReference>
<keyword evidence="3" id="KW-1185">Reference proteome</keyword>
<dbReference type="InterPro" id="IPR001279">
    <property type="entry name" value="Metallo-B-lactamas"/>
</dbReference>
<protein>
    <submittedName>
        <fullName evidence="2">Metal-dependent hydrolase of the beta-lactamase superfamily</fullName>
    </submittedName>
</protein>
<dbReference type="AlphaFoldDB" id="E6WYI1"/>
<dbReference type="Pfam" id="PF00753">
    <property type="entry name" value="Lactamase_B"/>
    <property type="match status" value="1"/>
</dbReference>
<dbReference type="HOGENOM" id="CLU_036012_1_0_7"/>
<proteinExistence type="predicted"/>
<feature type="domain" description="Metallo-beta-lactamase" evidence="1">
    <location>
        <begin position="30"/>
        <end position="206"/>
    </location>
</feature>
<evidence type="ECO:0000313" key="2">
    <source>
        <dbReference type="EMBL" id="ADV46493.1"/>
    </source>
</evidence>
<dbReference type="GO" id="GO:0016787">
    <property type="term" value="F:hydrolase activity"/>
    <property type="evidence" value="ECO:0007669"/>
    <property type="project" value="UniProtKB-KW"/>
</dbReference>
<gene>
    <name evidence="2" type="ordered locus">Nitsa_1240</name>
</gene>
<evidence type="ECO:0000259" key="1">
    <source>
        <dbReference type="SMART" id="SM00849"/>
    </source>
</evidence>
<dbReference type="InterPro" id="IPR052926">
    <property type="entry name" value="Metallo-beta-lactamase_dom"/>
</dbReference>
<dbReference type="Gene3D" id="3.60.15.10">
    <property type="entry name" value="Ribonuclease Z/Hydroxyacylglutathione hydrolase-like"/>
    <property type="match status" value="1"/>
</dbReference>
<dbReference type="EMBL" id="CP002452">
    <property type="protein sequence ID" value="ADV46493.1"/>
    <property type="molecule type" value="Genomic_DNA"/>
</dbReference>
<dbReference type="PANTHER" id="PTHR13754:SF13">
    <property type="entry name" value="METALLO-BETA-LACTAMASE SUPERFAMILY PROTEIN (AFU_ORTHOLOGUE AFUA_3G07630)"/>
    <property type="match status" value="1"/>
</dbReference>
<dbReference type="SUPFAM" id="SSF56281">
    <property type="entry name" value="Metallo-hydrolase/oxidoreductase"/>
    <property type="match status" value="1"/>
</dbReference>
<organism evidence="2 3">
    <name type="scientific">Nitratifractor salsuginis (strain DSM 16511 / JCM 12458 / E9I37-1)</name>
    <dbReference type="NCBI Taxonomy" id="749222"/>
    <lineage>
        <taxon>Bacteria</taxon>
        <taxon>Pseudomonadati</taxon>
        <taxon>Campylobacterota</taxon>
        <taxon>Epsilonproteobacteria</taxon>
        <taxon>Campylobacterales</taxon>
        <taxon>Sulfurovaceae</taxon>
        <taxon>Nitratifractor</taxon>
    </lineage>
</organism>
<evidence type="ECO:0000313" key="3">
    <source>
        <dbReference type="Proteomes" id="UP000008633"/>
    </source>
</evidence>
<dbReference type="KEGG" id="nsa:Nitsa_1240"/>